<keyword evidence="3" id="KW-1185">Reference proteome</keyword>
<dbReference type="InterPro" id="IPR050232">
    <property type="entry name" value="FBL13/AtMIF1-like"/>
</dbReference>
<accession>A0ABR0X2B0</accession>
<reference evidence="2 3" key="1">
    <citation type="journal article" date="2021" name="Comput. Struct. Biotechnol. J.">
        <title>De novo genome assembly of the potent medicinal plant Rehmannia glutinosa using nanopore technology.</title>
        <authorList>
            <person name="Ma L."/>
            <person name="Dong C."/>
            <person name="Song C."/>
            <person name="Wang X."/>
            <person name="Zheng X."/>
            <person name="Niu Y."/>
            <person name="Chen S."/>
            <person name="Feng W."/>
        </authorList>
    </citation>
    <scope>NUCLEOTIDE SEQUENCE [LARGE SCALE GENOMIC DNA]</scope>
    <source>
        <strain evidence="2">DH-2019</strain>
    </source>
</reference>
<dbReference type="PANTHER" id="PTHR31900">
    <property type="entry name" value="F-BOX/RNI SUPERFAMILY PROTEIN-RELATED"/>
    <property type="match status" value="1"/>
</dbReference>
<proteinExistence type="predicted"/>
<comment type="caution">
    <text evidence="2">The sequence shown here is derived from an EMBL/GenBank/DDBJ whole genome shotgun (WGS) entry which is preliminary data.</text>
</comment>
<dbReference type="SUPFAM" id="SSF52047">
    <property type="entry name" value="RNI-like"/>
    <property type="match status" value="1"/>
</dbReference>
<gene>
    <name evidence="2" type="ORF">DH2020_013199</name>
</gene>
<dbReference type="Pfam" id="PF24758">
    <property type="entry name" value="LRR_At5g56370"/>
    <property type="match status" value="1"/>
</dbReference>
<feature type="domain" description="F-box/LRR-repeat protein 15/At3g58940/PEG3-like LRR" evidence="1">
    <location>
        <begin position="52"/>
        <end position="129"/>
    </location>
</feature>
<evidence type="ECO:0000259" key="1">
    <source>
        <dbReference type="Pfam" id="PF24758"/>
    </source>
</evidence>
<evidence type="ECO:0000313" key="3">
    <source>
        <dbReference type="Proteomes" id="UP001318860"/>
    </source>
</evidence>
<organism evidence="2 3">
    <name type="scientific">Rehmannia glutinosa</name>
    <name type="common">Chinese foxglove</name>
    <dbReference type="NCBI Taxonomy" id="99300"/>
    <lineage>
        <taxon>Eukaryota</taxon>
        <taxon>Viridiplantae</taxon>
        <taxon>Streptophyta</taxon>
        <taxon>Embryophyta</taxon>
        <taxon>Tracheophyta</taxon>
        <taxon>Spermatophyta</taxon>
        <taxon>Magnoliopsida</taxon>
        <taxon>eudicotyledons</taxon>
        <taxon>Gunneridae</taxon>
        <taxon>Pentapetalae</taxon>
        <taxon>asterids</taxon>
        <taxon>lamiids</taxon>
        <taxon>Lamiales</taxon>
        <taxon>Orobanchaceae</taxon>
        <taxon>Rehmannieae</taxon>
        <taxon>Rehmannia</taxon>
    </lineage>
</organism>
<protein>
    <recommendedName>
        <fullName evidence="1">F-box/LRR-repeat protein 15/At3g58940/PEG3-like LRR domain-containing protein</fullName>
    </recommendedName>
</protein>
<dbReference type="Proteomes" id="UP001318860">
    <property type="component" value="Unassembled WGS sequence"/>
</dbReference>
<dbReference type="PANTHER" id="PTHR31900:SF30">
    <property type="entry name" value="SUPERFAMILY PROTEIN, PUTATIVE-RELATED"/>
    <property type="match status" value="1"/>
</dbReference>
<sequence>MQFRRVYYPKSWHSLVSTCPIIEFSASCFNGNKETFVSILDKTLQRGTISAYFDLSSVVFEAQSLKHLNLRGFKLNSIENIHFKYLQRLSLSEVYISDATFEKIISICHLIEDVILFLCDGLKTIHVMHKHHKYFKGFEFWGRHGKGDNVNGMKESVKAAIDVPGMVKFYYQGDIPSSIAFTATTSSDQWKSNMCLFFYDDHPSSWFLKLNKFLDAISRSEISLSLFYNGLSNNRQNIVDVLDTTCDGLYKSIVVVEQLKLSLSGPSSSYSFSHVINNMFRICCPRNIIQYWCTGEWDRAGKKLAEFLCKIFLMEIERENYFRGQDLEEVCREVFVEDGQKWCPVNRQVCQNVRCRAINIIKMFAFD</sequence>
<evidence type="ECO:0000313" key="2">
    <source>
        <dbReference type="EMBL" id="KAK6153560.1"/>
    </source>
</evidence>
<dbReference type="EMBL" id="JABTTQ020000006">
    <property type="protein sequence ID" value="KAK6153560.1"/>
    <property type="molecule type" value="Genomic_DNA"/>
</dbReference>
<dbReference type="InterPro" id="IPR055411">
    <property type="entry name" value="LRR_FXL15/At3g58940/PEG3-like"/>
</dbReference>
<name>A0ABR0X2B0_REHGL</name>